<protein>
    <submittedName>
        <fullName evidence="1">Uncharacterized protein</fullName>
    </submittedName>
</protein>
<organism evidence="1 2">
    <name type="scientific">Coemansia aciculifera</name>
    <dbReference type="NCBI Taxonomy" id="417176"/>
    <lineage>
        <taxon>Eukaryota</taxon>
        <taxon>Fungi</taxon>
        <taxon>Fungi incertae sedis</taxon>
        <taxon>Zoopagomycota</taxon>
        <taxon>Kickxellomycotina</taxon>
        <taxon>Kickxellomycetes</taxon>
        <taxon>Kickxellales</taxon>
        <taxon>Kickxellaceae</taxon>
        <taxon>Coemansia</taxon>
    </lineage>
</organism>
<proteinExistence type="predicted"/>
<name>A0ACC1M8V3_9FUNG</name>
<comment type="caution">
    <text evidence="1">The sequence shown here is derived from an EMBL/GenBank/DDBJ whole genome shotgun (WGS) entry which is preliminary data.</text>
</comment>
<dbReference type="EMBL" id="JANBVB010000020">
    <property type="protein sequence ID" value="KAJ2899695.1"/>
    <property type="molecule type" value="Genomic_DNA"/>
</dbReference>
<evidence type="ECO:0000313" key="1">
    <source>
        <dbReference type="EMBL" id="KAJ2899695.1"/>
    </source>
</evidence>
<accession>A0ACC1M8V3</accession>
<evidence type="ECO:0000313" key="2">
    <source>
        <dbReference type="Proteomes" id="UP001139981"/>
    </source>
</evidence>
<dbReference type="Proteomes" id="UP001139981">
    <property type="component" value="Unassembled WGS sequence"/>
</dbReference>
<keyword evidence="2" id="KW-1185">Reference proteome</keyword>
<sequence>MSAILSARAWRRAPLLFTSRFYSQQHPPTFDKILVANRGEIACRVMRTARKMGIRTVAVYSDADAEAVFVREADEAVRVGAAASTLSYLNIDAILEAVRVTGAQAVHPGYGFLSENSLFVKQLEAAGVAFIGPREHALAAMGDKIQSKIIARQAGVNTIPGFDGVVRDADHAVAIAEDIGYPVMLKASAGGGGKGMRVAHTAAEVREGFTLASDEAASSFGDRRLLVERFIEEPRHIEIQVLADGQGNVLWLPERECSIQRRNQKVVEEAPSTHLDETTRRQMGEQAVALARSVGYNSAGTVEFLVDKHRNFYFLEMNTRLQVEHPITELITGLDLVEEMIRSAAGLPLTTTKQSDVRMDGWAIEARVYAEDPDKFLPSIGTLSRYKEPTTTTSSGKETVVRCDSGVAEGSEISVYYDPMISKLSAHGPTRTAAIAALSSALDRYLITGVTHNIPLLRDVVASSAFAAGRTSTSFLAEHYPHGFKGHRLDKTSAPQLAAAVAALQLVRHARDTGDKSLTKADYALLLPQLLDDGSVVKLDAQVSLESVSAVNLCGTNDFVATVSCLDQPKTTVKLSVKWDVDQPFADIVYHQGRNDNESTSVLFLAPLPLGMRVQFRGTKFDIDVLSHDQRELLRLMKEKEKLDTSRLVLAPMPGTIVSVAVKVGDTVAEGTQVAVVEAMKMQNVLRAPRAGVVKAVNVVPGANVAGDDILVELSSD</sequence>
<gene>
    <name evidence="1" type="ORF">IWW38_000884</name>
</gene>
<reference evidence="1" key="1">
    <citation type="submission" date="2022-07" db="EMBL/GenBank/DDBJ databases">
        <title>Phylogenomic reconstructions and comparative analyses of Kickxellomycotina fungi.</title>
        <authorList>
            <person name="Reynolds N.K."/>
            <person name="Stajich J.E."/>
            <person name="Barry K."/>
            <person name="Grigoriev I.V."/>
            <person name="Crous P."/>
            <person name="Smith M.E."/>
        </authorList>
    </citation>
    <scope>NUCLEOTIDE SEQUENCE</scope>
    <source>
        <strain evidence="1">CBS 190363</strain>
    </source>
</reference>